<reference evidence="1" key="1">
    <citation type="submission" date="2022-07" db="EMBL/GenBank/DDBJ databases">
        <authorList>
            <person name="Trinca V."/>
            <person name="Uliana J.V.C."/>
            <person name="Torres T.T."/>
            <person name="Ward R.J."/>
            <person name="Monesi N."/>
        </authorList>
    </citation>
    <scope>NUCLEOTIDE SEQUENCE</scope>
    <source>
        <strain evidence="1">HSMRA1968</strain>
        <tissue evidence="1">Whole embryos</tissue>
    </source>
</reference>
<organism evidence="1 2">
    <name type="scientific">Pseudolycoriella hygida</name>
    <dbReference type="NCBI Taxonomy" id="35572"/>
    <lineage>
        <taxon>Eukaryota</taxon>
        <taxon>Metazoa</taxon>
        <taxon>Ecdysozoa</taxon>
        <taxon>Arthropoda</taxon>
        <taxon>Hexapoda</taxon>
        <taxon>Insecta</taxon>
        <taxon>Pterygota</taxon>
        <taxon>Neoptera</taxon>
        <taxon>Endopterygota</taxon>
        <taxon>Diptera</taxon>
        <taxon>Nematocera</taxon>
        <taxon>Sciaroidea</taxon>
        <taxon>Sciaridae</taxon>
        <taxon>Pseudolycoriella</taxon>
    </lineage>
</organism>
<evidence type="ECO:0000313" key="1">
    <source>
        <dbReference type="EMBL" id="KAJ6649009.1"/>
    </source>
</evidence>
<evidence type="ECO:0000313" key="2">
    <source>
        <dbReference type="Proteomes" id="UP001151699"/>
    </source>
</evidence>
<dbReference type="EMBL" id="WJQU01000001">
    <property type="protein sequence ID" value="KAJ6649009.1"/>
    <property type="molecule type" value="Genomic_DNA"/>
</dbReference>
<proteinExistence type="predicted"/>
<keyword evidence="2" id="KW-1185">Reference proteome</keyword>
<gene>
    <name evidence="1" type="ORF">Bhyg_04241</name>
</gene>
<dbReference type="Proteomes" id="UP001151699">
    <property type="component" value="Chromosome A"/>
</dbReference>
<name>A0A9Q0NGD9_9DIPT</name>
<protein>
    <submittedName>
        <fullName evidence="1">Uncharacterized protein</fullName>
    </submittedName>
</protein>
<accession>A0A9Q0NGD9</accession>
<sequence length="140" mass="16337">MSYINKVEGNRFHNGLRWGQLRGTVLVQTTYSLETAIQKVHKTRKALLKFKPCAKCGYRLDFCDKFPNCSRFPIIDDLAIMDIKLVKTFYNCMHNYSPKADPFFQGCKFSLLAANKTDEHLHAQRKRRTTNYFSRTTSDD</sequence>
<dbReference type="AlphaFoldDB" id="A0A9Q0NGD9"/>
<comment type="caution">
    <text evidence="1">The sequence shown here is derived from an EMBL/GenBank/DDBJ whole genome shotgun (WGS) entry which is preliminary data.</text>
</comment>